<reference evidence="3 4" key="1">
    <citation type="journal article" date="2018" name="Mol. Biol. Evol.">
        <title>Broad Genomic Sampling Reveals a Smut Pathogenic Ancestry of the Fungal Clade Ustilaginomycotina.</title>
        <authorList>
            <person name="Kijpornyongpan T."/>
            <person name="Mondo S.J."/>
            <person name="Barry K."/>
            <person name="Sandor L."/>
            <person name="Lee J."/>
            <person name="Lipzen A."/>
            <person name="Pangilinan J."/>
            <person name="LaButti K."/>
            <person name="Hainaut M."/>
            <person name="Henrissat B."/>
            <person name="Grigoriev I.V."/>
            <person name="Spatafora J.W."/>
            <person name="Aime M.C."/>
        </authorList>
    </citation>
    <scope>NUCLEOTIDE SEQUENCE [LARGE SCALE GENOMIC DNA]</scope>
    <source>
        <strain evidence="3 4">MCA 4198</strain>
    </source>
</reference>
<feature type="compositionally biased region" description="Low complexity" evidence="1">
    <location>
        <begin position="86"/>
        <end position="103"/>
    </location>
</feature>
<feature type="transmembrane region" description="Helical" evidence="2">
    <location>
        <begin position="840"/>
        <end position="857"/>
    </location>
</feature>
<feature type="compositionally biased region" description="Low complexity" evidence="1">
    <location>
        <begin position="140"/>
        <end position="154"/>
    </location>
</feature>
<feature type="compositionally biased region" description="Basic and acidic residues" evidence="1">
    <location>
        <begin position="1"/>
        <end position="16"/>
    </location>
</feature>
<dbReference type="EMBL" id="KZ819637">
    <property type="protein sequence ID" value="PWN89441.1"/>
    <property type="molecule type" value="Genomic_DNA"/>
</dbReference>
<feature type="region of interest" description="Disordered" evidence="1">
    <location>
        <begin position="122"/>
        <end position="348"/>
    </location>
</feature>
<dbReference type="STRING" id="215250.A0A316YJR4"/>
<keyword evidence="2" id="KW-0472">Membrane</keyword>
<feature type="transmembrane region" description="Helical" evidence="2">
    <location>
        <begin position="759"/>
        <end position="780"/>
    </location>
</feature>
<keyword evidence="4" id="KW-1185">Reference proteome</keyword>
<dbReference type="OrthoDB" id="10261361at2759"/>
<proteinExistence type="predicted"/>
<evidence type="ECO:0000313" key="3">
    <source>
        <dbReference type="EMBL" id="PWN89441.1"/>
    </source>
</evidence>
<dbReference type="RefSeq" id="XP_025376639.1">
    <property type="nucleotide sequence ID" value="XM_025518063.1"/>
</dbReference>
<feature type="region of interest" description="Disordered" evidence="1">
    <location>
        <begin position="1"/>
        <end position="105"/>
    </location>
</feature>
<feature type="compositionally biased region" description="Pro residues" evidence="1">
    <location>
        <begin position="205"/>
        <end position="217"/>
    </location>
</feature>
<name>A0A316YJR4_9BASI</name>
<feature type="compositionally biased region" description="Polar residues" evidence="1">
    <location>
        <begin position="59"/>
        <end position="69"/>
    </location>
</feature>
<feature type="transmembrane region" description="Helical" evidence="2">
    <location>
        <begin position="938"/>
        <end position="959"/>
    </location>
</feature>
<keyword evidence="2" id="KW-0812">Transmembrane</keyword>
<sequence length="1602" mass="179323">MPHHPAQDKGDQKPEGSRLQGRRPSTRIRSLVDRFEGSNDAAGPAMTPHARGPRRASLATVTNVNTSQEEALRGGASPWAERRRQSLPMSASASSPGAGAGLSNRGTTIRAAVGDMNWEPITTARGAQRPPPAYRYWSNPSPGSPLSSPTAAAAGIHLSSRHPHPTPAQQVSPSLRKVDAHGARPLPNLAIEMSPRLTPVSAPSPVAPPSPSLPTPHIPSRGIPRSSPSSSTHPSGDAPRSARDAPVPFPASGRSRTGATQPRPSLPPSSSRSSTRDGLPTLTDDNRPPVFPEYGQPDWKNEGRPSEEEEGPFGDGDSSDEAAEGDASDADHVPLFGRPVDGNDEEAALGLKPYPARDVFADAAAPLHLPDLDAFLASEPLFCTPRFSSGRQLSTEEEAELYGYARTSGEAGQLEVCGAQFSVPREATKGSARRRRPTRAVESNEGEQGSTSDEALTLIGDNDDDSEKKVFPSYNPNSSVSADSEGVPSGLSTQSHPVTRLDMFPPLMLLRSSTLNELKSNAVGPRAPPGGFLGSLPGIGSILGTIVDFVIGMEGSTFAAGIFRLELFRDFVQIMALNLHFTPRLSDNRAQRVLLYYVPSFLALDFANALGGAIIILVVWIATVALLLYAFWDMTTRYNPNRTIEGYSGQPWLFRLTSKARLQKVKGNRGKGTTMQPQKSTAMTKFVNVAIVMLLTTLYIPLSKLCMDALTWNADFWPVANPYLTEENPNPPALGDPHVFRDPLDFCYTTTMRRDQFNWAYVVIPLAVATLMGYTLWFPYKLRKAIKSLLPKVHEYNELGIKRTPAEMENEYQRLLDRDSTPLNFLYNAYRRQWGNYKPLYILCFKLSTLLIISIFTKDNCIWRTKNTRLVLVIQQTVLICLQAVLMAAHIIVKPFVDPISNRSEMVSRVGYVLTATIGLLVALQVQGSTVYNTTILYIIQAFSYTGNIYFSLAGAGWMEHLIKRWQSRVDFSIDVFSPLVNLRKHIKRRVWEETLSTVLLCAAPYHMPLGHLVTFSTDDDWPPYLLNFQGSAAERHVENLKILKAIGLTTYRKHVEELRMNDDRARRFKKVARKIQRSFAGPDAYWRPLNPPFADGVSSWFGKAFLVPFPPTLLIRYDEARDSEDKMVALTQLEDLEAFVWQNEQKDVKERRWVRLALRALDGQEVHCPHVEAIQYGPDRNIFGLRLRQRYTLARPVFYDKGTLRVKRKEHAAWPTYNFASGFDVEITYTSGQRQDPEGLTVDRISRTIDGATAFGLHNTFALTRQVKRFLRDNQSVLEVRMPLLRDMLQNYRDDFVREAIQKEKIMDYAFLTDIFDRPCLTLPELRACFETNSSSAAIRGFPHRYRAATNILFERLNAINRSKVHQWWWLYWDDLWRQNSGDYKLLRKHRRFFSPAFPSSVAYRPMPRAELERELDKRGLWVKEGTKGIFTRGSLNAIFFVVDEIAFAKIDPVKSHSTNCRFPTSTTPSKRPENGSVVRVGLTTLDGKAVEPISYESVDSSLDPMSRFTGGGTAHDQTSILNRRAWTWTEQRLSRGKPNGRLARIKNSILEWLAIRPYPINMSLRDLHLYLALVQDPARPGSMRYVTSKRKGKGKSTLTS</sequence>
<protein>
    <submittedName>
        <fullName evidence="3">Uncharacterized protein</fullName>
    </submittedName>
</protein>
<feature type="transmembrane region" description="Helical" evidence="2">
    <location>
        <begin position="877"/>
        <end position="897"/>
    </location>
</feature>
<feature type="region of interest" description="Disordered" evidence="1">
    <location>
        <begin position="426"/>
        <end position="496"/>
    </location>
</feature>
<keyword evidence="2" id="KW-1133">Transmembrane helix</keyword>
<feature type="transmembrane region" description="Helical" evidence="2">
    <location>
        <begin position="909"/>
        <end position="926"/>
    </location>
</feature>
<dbReference type="Proteomes" id="UP000245768">
    <property type="component" value="Unassembled WGS sequence"/>
</dbReference>
<evidence type="ECO:0000313" key="4">
    <source>
        <dbReference type="Proteomes" id="UP000245768"/>
    </source>
</evidence>
<evidence type="ECO:0000256" key="1">
    <source>
        <dbReference type="SAM" id="MobiDB-lite"/>
    </source>
</evidence>
<feature type="compositionally biased region" description="Low complexity" evidence="1">
    <location>
        <begin position="218"/>
        <end position="236"/>
    </location>
</feature>
<accession>A0A316YJR4</accession>
<dbReference type="InParanoid" id="A0A316YJR4"/>
<dbReference type="GeneID" id="37039979"/>
<feature type="transmembrane region" description="Helical" evidence="2">
    <location>
        <begin position="609"/>
        <end position="632"/>
    </location>
</feature>
<feature type="compositionally biased region" description="Acidic residues" evidence="1">
    <location>
        <begin position="307"/>
        <end position="328"/>
    </location>
</feature>
<organism evidence="3 4">
    <name type="scientific">Acaromyces ingoldii</name>
    <dbReference type="NCBI Taxonomy" id="215250"/>
    <lineage>
        <taxon>Eukaryota</taxon>
        <taxon>Fungi</taxon>
        <taxon>Dikarya</taxon>
        <taxon>Basidiomycota</taxon>
        <taxon>Ustilaginomycotina</taxon>
        <taxon>Exobasidiomycetes</taxon>
        <taxon>Exobasidiales</taxon>
        <taxon>Cryptobasidiaceae</taxon>
        <taxon>Acaromyces</taxon>
    </lineage>
</organism>
<evidence type="ECO:0000256" key="2">
    <source>
        <dbReference type="SAM" id="Phobius"/>
    </source>
</evidence>
<gene>
    <name evidence="3" type="ORF">FA10DRAFT_145352</name>
</gene>